<comment type="similarity">
    <text evidence="2">Belongs to the FliJ family.</text>
</comment>
<accession>A0AA86J640</accession>
<dbReference type="GO" id="GO:0009288">
    <property type="term" value="C:bacterial-type flagellum"/>
    <property type="evidence" value="ECO:0007669"/>
    <property type="project" value="InterPro"/>
</dbReference>
<keyword evidence="4" id="KW-0813">Transport</keyword>
<dbReference type="GO" id="GO:0044781">
    <property type="term" value="P:bacterial-type flagellum organization"/>
    <property type="evidence" value="ECO:0007669"/>
    <property type="project" value="UniProtKB-KW"/>
</dbReference>
<keyword evidence="8" id="KW-0653">Protein transport</keyword>
<organism evidence="11 12">
    <name type="scientific">Limnobacter thiooxidans</name>
    <dbReference type="NCBI Taxonomy" id="131080"/>
    <lineage>
        <taxon>Bacteria</taxon>
        <taxon>Pseudomonadati</taxon>
        <taxon>Pseudomonadota</taxon>
        <taxon>Betaproteobacteria</taxon>
        <taxon>Burkholderiales</taxon>
        <taxon>Burkholderiaceae</taxon>
        <taxon>Limnobacter</taxon>
    </lineage>
</organism>
<sequence>MSNVLHTLIEQASEKADAMAKNMAKTRQKLVHGQDKLNMLQTYRDECQNGMHSKASTGMTGQQLRNQTAFVGKIAEAIAQQTREVEFLNTTLIHQNTQWQEALAEQRKFEALVEREKLKQAKLENKRDQKMNDEFAARIYRVQTAGEAQ</sequence>
<keyword evidence="7" id="KW-1005">Bacterial flagellum biogenesis</keyword>
<dbReference type="EMBL" id="AP028947">
    <property type="protein sequence ID" value="BET25520.1"/>
    <property type="molecule type" value="Genomic_DNA"/>
</dbReference>
<evidence type="ECO:0000256" key="3">
    <source>
        <dbReference type="ARBA" id="ARBA00020392"/>
    </source>
</evidence>
<keyword evidence="10" id="KW-1006">Bacterial flagellum protein export</keyword>
<dbReference type="Gene3D" id="1.10.287.1700">
    <property type="match status" value="1"/>
</dbReference>
<dbReference type="GO" id="GO:0005886">
    <property type="term" value="C:plasma membrane"/>
    <property type="evidence" value="ECO:0007669"/>
    <property type="project" value="UniProtKB-SubCell"/>
</dbReference>
<dbReference type="InterPro" id="IPR053716">
    <property type="entry name" value="Flag_assembly_chemotaxis_eff"/>
</dbReference>
<evidence type="ECO:0000256" key="4">
    <source>
        <dbReference type="ARBA" id="ARBA00022448"/>
    </source>
</evidence>
<comment type="subcellular location">
    <subcellularLocation>
        <location evidence="1">Cell membrane</location>
        <topology evidence="1">Peripheral membrane protein</topology>
        <orientation evidence="1">Cytoplasmic side</orientation>
    </subcellularLocation>
</comment>
<dbReference type="Pfam" id="PF02050">
    <property type="entry name" value="FliJ"/>
    <property type="match status" value="1"/>
</dbReference>
<keyword evidence="12" id="KW-1185">Reference proteome</keyword>
<dbReference type="GO" id="GO:0003774">
    <property type="term" value="F:cytoskeletal motor activity"/>
    <property type="evidence" value="ECO:0007669"/>
    <property type="project" value="InterPro"/>
</dbReference>
<evidence type="ECO:0000256" key="1">
    <source>
        <dbReference type="ARBA" id="ARBA00004413"/>
    </source>
</evidence>
<keyword evidence="5" id="KW-1003">Cell membrane</keyword>
<evidence type="ECO:0000313" key="12">
    <source>
        <dbReference type="Proteomes" id="UP001329151"/>
    </source>
</evidence>
<dbReference type="GO" id="GO:0071973">
    <property type="term" value="P:bacterial-type flagellum-dependent cell motility"/>
    <property type="evidence" value="ECO:0007669"/>
    <property type="project" value="InterPro"/>
</dbReference>
<gene>
    <name evidence="11" type="ORF">RGQ30_10210</name>
</gene>
<evidence type="ECO:0000256" key="8">
    <source>
        <dbReference type="ARBA" id="ARBA00022927"/>
    </source>
</evidence>
<evidence type="ECO:0000256" key="2">
    <source>
        <dbReference type="ARBA" id="ARBA00010004"/>
    </source>
</evidence>
<dbReference type="PANTHER" id="PTHR38786:SF1">
    <property type="entry name" value="FLAGELLAR FLIJ PROTEIN"/>
    <property type="match status" value="1"/>
</dbReference>
<dbReference type="AlphaFoldDB" id="A0AA86J640"/>
<evidence type="ECO:0000256" key="7">
    <source>
        <dbReference type="ARBA" id="ARBA00022795"/>
    </source>
</evidence>
<dbReference type="PIRSF" id="PIRSF019404">
    <property type="entry name" value="FliJ"/>
    <property type="match status" value="1"/>
</dbReference>
<proteinExistence type="inferred from homology"/>
<dbReference type="InterPro" id="IPR018006">
    <property type="entry name" value="Flag_FliJ_proteobac"/>
</dbReference>
<evidence type="ECO:0000256" key="9">
    <source>
        <dbReference type="ARBA" id="ARBA00023136"/>
    </source>
</evidence>
<dbReference type="RefSeq" id="WP_130558769.1">
    <property type="nucleotide sequence ID" value="NZ_AP028947.1"/>
</dbReference>
<evidence type="ECO:0000256" key="10">
    <source>
        <dbReference type="ARBA" id="ARBA00023225"/>
    </source>
</evidence>
<dbReference type="InterPro" id="IPR012823">
    <property type="entry name" value="Flagell_FliJ"/>
</dbReference>
<dbReference type="InterPro" id="IPR052570">
    <property type="entry name" value="FliJ"/>
</dbReference>
<dbReference type="PANTHER" id="PTHR38786">
    <property type="entry name" value="FLAGELLAR FLIJ PROTEIN"/>
    <property type="match status" value="1"/>
</dbReference>
<dbReference type="NCBIfam" id="TIGR02473">
    <property type="entry name" value="flagell_FliJ"/>
    <property type="match status" value="1"/>
</dbReference>
<name>A0AA86J640_9BURK</name>
<dbReference type="KEGG" id="lto:RGQ30_10210"/>
<evidence type="ECO:0000313" key="11">
    <source>
        <dbReference type="EMBL" id="BET25520.1"/>
    </source>
</evidence>
<evidence type="ECO:0000256" key="6">
    <source>
        <dbReference type="ARBA" id="ARBA00022500"/>
    </source>
</evidence>
<reference evidence="11 12" key="1">
    <citation type="submission" date="2023-10" db="EMBL/GenBank/DDBJ databases">
        <title>Complete Genome Sequence of Limnobacter thiooxidans CS-K2T, Isolated from freshwater lake sediments in Bavaria, Germany.</title>
        <authorList>
            <person name="Naruki M."/>
            <person name="Watanabe A."/>
            <person name="Warashina T."/>
            <person name="Morita T."/>
            <person name="Arakawa K."/>
        </authorList>
    </citation>
    <scope>NUCLEOTIDE SEQUENCE [LARGE SCALE GENOMIC DNA]</scope>
    <source>
        <strain evidence="11 12">CS-K2</strain>
    </source>
</reference>
<evidence type="ECO:0000256" key="5">
    <source>
        <dbReference type="ARBA" id="ARBA00022475"/>
    </source>
</evidence>
<keyword evidence="9" id="KW-0472">Membrane</keyword>
<keyword evidence="6" id="KW-0145">Chemotaxis</keyword>
<protein>
    <recommendedName>
        <fullName evidence="3">Flagellar FliJ protein</fullName>
    </recommendedName>
</protein>
<dbReference type="GO" id="GO:0015031">
    <property type="term" value="P:protein transport"/>
    <property type="evidence" value="ECO:0007669"/>
    <property type="project" value="UniProtKB-KW"/>
</dbReference>
<dbReference type="GO" id="GO:0006935">
    <property type="term" value="P:chemotaxis"/>
    <property type="evidence" value="ECO:0007669"/>
    <property type="project" value="UniProtKB-KW"/>
</dbReference>
<dbReference type="Proteomes" id="UP001329151">
    <property type="component" value="Chromosome"/>
</dbReference>